<feature type="compositionally biased region" description="Polar residues" evidence="2">
    <location>
        <begin position="74"/>
        <end position="83"/>
    </location>
</feature>
<name>A0A2A6C8C4_PRIPA</name>
<evidence type="ECO:0000313" key="5">
    <source>
        <dbReference type="Proteomes" id="UP000005239"/>
    </source>
</evidence>
<reference evidence="5" key="1">
    <citation type="journal article" date="2008" name="Nat. Genet.">
        <title>The Pristionchus pacificus genome provides a unique perspective on nematode lifestyle and parasitism.</title>
        <authorList>
            <person name="Dieterich C."/>
            <person name="Clifton S.W."/>
            <person name="Schuster L.N."/>
            <person name="Chinwalla A."/>
            <person name="Delehaunty K."/>
            <person name="Dinkelacker I."/>
            <person name="Fulton L."/>
            <person name="Fulton R."/>
            <person name="Godfrey J."/>
            <person name="Minx P."/>
            <person name="Mitreva M."/>
            <person name="Roeseler W."/>
            <person name="Tian H."/>
            <person name="Witte H."/>
            <person name="Yang S.P."/>
            <person name="Wilson R.K."/>
            <person name="Sommer R.J."/>
        </authorList>
    </citation>
    <scope>NUCLEOTIDE SEQUENCE [LARGE SCALE GENOMIC DNA]</scope>
    <source>
        <strain evidence="5">PS312</strain>
    </source>
</reference>
<organism evidence="4 5">
    <name type="scientific">Pristionchus pacificus</name>
    <name type="common">Parasitic nematode worm</name>
    <dbReference type="NCBI Taxonomy" id="54126"/>
    <lineage>
        <taxon>Eukaryota</taxon>
        <taxon>Metazoa</taxon>
        <taxon>Ecdysozoa</taxon>
        <taxon>Nematoda</taxon>
        <taxon>Chromadorea</taxon>
        <taxon>Rhabditida</taxon>
        <taxon>Rhabditina</taxon>
        <taxon>Diplogasteromorpha</taxon>
        <taxon>Diplogasteroidea</taxon>
        <taxon>Neodiplogasteridae</taxon>
        <taxon>Pristionchus</taxon>
    </lineage>
</organism>
<dbReference type="InterPro" id="IPR003582">
    <property type="entry name" value="ShKT_dom"/>
</dbReference>
<dbReference type="Pfam" id="PF01549">
    <property type="entry name" value="ShK"/>
    <property type="match status" value="2"/>
</dbReference>
<evidence type="ECO:0000256" key="2">
    <source>
        <dbReference type="SAM" id="MobiDB-lite"/>
    </source>
</evidence>
<dbReference type="Gene3D" id="1.10.10.1940">
    <property type="match status" value="2"/>
</dbReference>
<accession>A0A2A6C8C4</accession>
<keyword evidence="5" id="KW-1185">Reference proteome</keyword>
<dbReference type="PANTHER" id="PTHR46219:SF5">
    <property type="entry name" value="SHKT DOMAIN-CONTAINING PROTEIN"/>
    <property type="match status" value="1"/>
</dbReference>
<comment type="caution">
    <text evidence="1">Lacks conserved residue(s) required for the propagation of feature annotation.</text>
</comment>
<sequence>MIWAIFLLSLLPGNWAICGAGIAPCGDDAIIACDAGWVCDPSPFDDPPFTGCCIEAPNPNNNNPVDPSDPNNPAGGQTNPSVIRTTNPVVTLHPAVVASCRNTISDAECEHNRNLCRNQYYRQLMAEQCAATCGCGGLLYIIGTTAHQAAAPVALTTTARPTTGHSSALPHSGCYDLVNSSTGVSDCPNFSYLCSDNVYYNFMTQQCAKTCGR</sequence>
<dbReference type="PANTHER" id="PTHR46219">
    <property type="entry name" value="PROTEIN CBG11138"/>
    <property type="match status" value="1"/>
</dbReference>
<protein>
    <submittedName>
        <fullName evidence="4">ShK domain-containing protein</fullName>
    </submittedName>
</protein>
<keyword evidence="3" id="KW-0732">Signal</keyword>
<dbReference type="Proteomes" id="UP000005239">
    <property type="component" value="Unassembled WGS sequence"/>
</dbReference>
<proteinExistence type="predicted"/>
<dbReference type="AlphaFoldDB" id="A0A2A6C8C4"/>
<dbReference type="SMART" id="SM00254">
    <property type="entry name" value="ShKT"/>
    <property type="match status" value="2"/>
</dbReference>
<accession>A0A8R1Y687</accession>
<reference evidence="4" key="2">
    <citation type="submission" date="2022-06" db="UniProtKB">
        <authorList>
            <consortium name="EnsemblMetazoa"/>
        </authorList>
    </citation>
    <scope>IDENTIFICATION</scope>
    <source>
        <strain evidence="4">PS312</strain>
    </source>
</reference>
<evidence type="ECO:0000256" key="1">
    <source>
        <dbReference type="PROSITE-ProRule" id="PRU01005"/>
    </source>
</evidence>
<feature type="compositionally biased region" description="Low complexity" evidence="2">
    <location>
        <begin position="62"/>
        <end position="73"/>
    </location>
</feature>
<dbReference type="PROSITE" id="PS51670">
    <property type="entry name" value="SHKT"/>
    <property type="match status" value="1"/>
</dbReference>
<evidence type="ECO:0000313" key="4">
    <source>
        <dbReference type="EnsemblMetazoa" id="PPA02662.1"/>
    </source>
</evidence>
<feature type="chain" id="PRO_5043780754" evidence="3">
    <location>
        <begin position="17"/>
        <end position="213"/>
    </location>
</feature>
<dbReference type="EnsemblMetazoa" id="PPA02662.1">
    <property type="protein sequence ID" value="PPA02662.1"/>
    <property type="gene ID" value="WBGene00092216"/>
</dbReference>
<feature type="region of interest" description="Disordered" evidence="2">
    <location>
        <begin position="62"/>
        <end position="83"/>
    </location>
</feature>
<gene>
    <name evidence="4" type="primary">WBGene00092216</name>
</gene>
<evidence type="ECO:0000256" key="3">
    <source>
        <dbReference type="SAM" id="SignalP"/>
    </source>
</evidence>
<feature type="signal peptide" evidence="3">
    <location>
        <begin position="1"/>
        <end position="16"/>
    </location>
</feature>